<dbReference type="OrthoDB" id="5555675at2759"/>
<evidence type="ECO:0000313" key="5">
    <source>
        <dbReference type="EMBL" id="KAE8393872.1"/>
    </source>
</evidence>
<protein>
    <recommendedName>
        <fullName evidence="4">Carbohydrate-binding module family 96 domain-containing protein</fullName>
    </recommendedName>
</protein>
<dbReference type="Proteomes" id="UP000326877">
    <property type="component" value="Unassembled WGS sequence"/>
</dbReference>
<evidence type="ECO:0000256" key="1">
    <source>
        <dbReference type="ARBA" id="ARBA00004613"/>
    </source>
</evidence>
<evidence type="ECO:0000259" key="4">
    <source>
        <dbReference type="Pfam" id="PF24517"/>
    </source>
</evidence>
<dbReference type="EMBL" id="ML735227">
    <property type="protein sequence ID" value="KAE8393872.1"/>
    <property type="molecule type" value="Genomic_DNA"/>
</dbReference>
<dbReference type="AlphaFoldDB" id="A0A5N7CI49"/>
<dbReference type="Pfam" id="PF24517">
    <property type="entry name" value="CBM96"/>
    <property type="match status" value="1"/>
</dbReference>
<accession>A0A5N7CI49</accession>
<comment type="subcellular location">
    <subcellularLocation>
        <location evidence="1">Secreted</location>
    </subcellularLocation>
</comment>
<dbReference type="InterPro" id="IPR055372">
    <property type="entry name" value="CBM96"/>
</dbReference>
<sequence>MTSPGEKVPQSCHYKITSSSLPLPKCLYLVSFSQCNNHASYFLSIDNNIFIIPSQYPKEKMPHMTPYPLCTALVMLTSLISASLAIDTPAAKDSTIFRSTVSCPSCPDRNCYKCTLGHDNTLQANTGGLAYIRSLIGFQLPVPAASVKACTIQFPTFTQQLQFPVNVTLAQAVSSDWDESTVSGENAPDSGDIFTEIQVPAYTNMGPIDVTPACQNADNEGQLSIYLGTRFDRIEIWSKDSGNPAILHITVSS</sequence>
<keyword evidence="2" id="KW-0964">Secreted</keyword>
<dbReference type="GO" id="GO:0005576">
    <property type="term" value="C:extracellular region"/>
    <property type="evidence" value="ECO:0007669"/>
    <property type="project" value="UniProtKB-SubCell"/>
</dbReference>
<evidence type="ECO:0000256" key="2">
    <source>
        <dbReference type="ARBA" id="ARBA00022525"/>
    </source>
</evidence>
<name>A0A5N7CI49_PETAA</name>
<gene>
    <name evidence="5" type="ORF">BDV23DRAFT_148738</name>
</gene>
<feature type="domain" description="Carbohydrate-binding module family 96" evidence="4">
    <location>
        <begin position="117"/>
        <end position="247"/>
    </location>
</feature>
<reference evidence="5" key="1">
    <citation type="submission" date="2019-04" db="EMBL/GenBank/DDBJ databases">
        <title>Friends and foes A comparative genomics studyof 23 Aspergillus species from section Flavi.</title>
        <authorList>
            <consortium name="DOE Joint Genome Institute"/>
            <person name="Kjaerbolling I."/>
            <person name="Vesth T."/>
            <person name="Frisvad J.C."/>
            <person name="Nybo J.L."/>
            <person name="Theobald S."/>
            <person name="Kildgaard S."/>
            <person name="Isbrandt T."/>
            <person name="Kuo A."/>
            <person name="Sato A."/>
            <person name="Lyhne E.K."/>
            <person name="Kogle M.E."/>
            <person name="Wiebenga A."/>
            <person name="Kun R.S."/>
            <person name="Lubbers R.J."/>
            <person name="Makela M.R."/>
            <person name="Barry K."/>
            <person name="Chovatia M."/>
            <person name="Clum A."/>
            <person name="Daum C."/>
            <person name="Haridas S."/>
            <person name="He G."/>
            <person name="LaButti K."/>
            <person name="Lipzen A."/>
            <person name="Mondo S."/>
            <person name="Riley R."/>
            <person name="Salamov A."/>
            <person name="Simmons B.A."/>
            <person name="Magnuson J.K."/>
            <person name="Henrissat B."/>
            <person name="Mortensen U.H."/>
            <person name="Larsen T.O."/>
            <person name="Devries R.P."/>
            <person name="Grigoriev I.V."/>
            <person name="Machida M."/>
            <person name="Baker S.E."/>
            <person name="Andersen M.R."/>
        </authorList>
    </citation>
    <scope>NUCLEOTIDE SEQUENCE [LARGE SCALE GENOMIC DNA]</scope>
    <source>
        <strain evidence="5">IBT 14317</strain>
    </source>
</reference>
<organism evidence="5">
    <name type="scientific">Petromyces alliaceus</name>
    <name type="common">Aspergillus alliaceus</name>
    <dbReference type="NCBI Taxonomy" id="209559"/>
    <lineage>
        <taxon>Eukaryota</taxon>
        <taxon>Fungi</taxon>
        <taxon>Dikarya</taxon>
        <taxon>Ascomycota</taxon>
        <taxon>Pezizomycotina</taxon>
        <taxon>Eurotiomycetes</taxon>
        <taxon>Eurotiomycetidae</taxon>
        <taxon>Eurotiales</taxon>
        <taxon>Aspergillaceae</taxon>
        <taxon>Aspergillus</taxon>
        <taxon>Aspergillus subgen. Circumdati</taxon>
    </lineage>
</organism>
<evidence type="ECO:0000256" key="3">
    <source>
        <dbReference type="ARBA" id="ARBA00022729"/>
    </source>
</evidence>
<keyword evidence="3" id="KW-0732">Signal</keyword>
<proteinExistence type="predicted"/>